<evidence type="ECO:0000313" key="9">
    <source>
        <dbReference type="Proteomes" id="UP000256690"/>
    </source>
</evidence>
<evidence type="ECO:0008006" key="10">
    <source>
        <dbReference type="Google" id="ProtNLM"/>
    </source>
</evidence>
<feature type="region of interest" description="Disordered" evidence="6">
    <location>
        <begin position="64"/>
        <end position="86"/>
    </location>
</feature>
<evidence type="ECO:0000256" key="2">
    <source>
        <dbReference type="ARBA" id="ARBA00005679"/>
    </source>
</evidence>
<dbReference type="PANTHER" id="PTHR13234">
    <property type="entry name" value="GAMMA-INTERFERON INDUCIBLE LYSOSOMAL THIOL REDUCTASE GILT"/>
    <property type="match status" value="1"/>
</dbReference>
<sequence>MEKQEELLHHRDQLPSSTTPNTPQRRRVVPRLVGLLGIISCLWLTLHWLPVAYPTFRISPCHQHTRPAHDELSPNGGKAATNQASTESERVPFEAHIMSKCPDAHDCIRELVVPTMERVSDKVDFKLSFIATVSNESSDVVCMHGPGECIGDMLMLCAANLPFQPEDAPAQSQTPTVRYLGFATCLISSYQDIPDRPLVEQCALEHGIDFDALNECVSQQDDDPNKPTQDGPLSGIRLLRESARHSADLGVRTSCTVRLDEKVWCVRDGGTWKDCAKEGEGSKVDILVDEIEKLWGQRN</sequence>
<evidence type="ECO:0000313" key="8">
    <source>
        <dbReference type="EMBL" id="RDW78656.1"/>
    </source>
</evidence>
<comment type="caution">
    <text evidence="8">The sequence shown here is derived from an EMBL/GenBank/DDBJ whole genome shotgun (WGS) entry which is preliminary data.</text>
</comment>
<feature type="transmembrane region" description="Helical" evidence="7">
    <location>
        <begin position="32"/>
        <end position="53"/>
    </location>
</feature>
<dbReference type="GO" id="GO:0005576">
    <property type="term" value="C:extracellular region"/>
    <property type="evidence" value="ECO:0007669"/>
    <property type="project" value="UniProtKB-SubCell"/>
</dbReference>
<dbReference type="PANTHER" id="PTHR13234:SF8">
    <property type="entry name" value="GAMMA-INTERFERON-INDUCIBLE LYSOSOMAL THIOL REDUCTASE"/>
    <property type="match status" value="1"/>
</dbReference>
<dbReference type="OrthoDB" id="958254at2759"/>
<keyword evidence="5" id="KW-0325">Glycoprotein</keyword>
<proteinExistence type="inferred from homology"/>
<gene>
    <name evidence="8" type="ORF">DSM5745_05508</name>
</gene>
<comment type="subcellular location">
    <subcellularLocation>
        <location evidence="1">Secreted</location>
    </subcellularLocation>
</comment>
<reference evidence="8 9" key="1">
    <citation type="journal article" date="2018" name="IMA Fungus">
        <title>IMA Genome-F 9: Draft genome sequence of Annulohypoxylon stygium, Aspergillus mulundensis, Berkeleyomyces basicola (syn. Thielaviopsis basicola), Ceratocystis smalleyi, two Cercospora beticola strains, Coleophoma cylindrospora, Fusarium fracticaudum, Phialophora cf. hyalina, and Morchella septimelata.</title>
        <authorList>
            <person name="Wingfield B.D."/>
            <person name="Bills G.F."/>
            <person name="Dong Y."/>
            <person name="Huang W."/>
            <person name="Nel W.J."/>
            <person name="Swalarsk-Parry B.S."/>
            <person name="Vaghefi N."/>
            <person name="Wilken P.M."/>
            <person name="An Z."/>
            <person name="de Beer Z.W."/>
            <person name="De Vos L."/>
            <person name="Chen L."/>
            <person name="Duong T.A."/>
            <person name="Gao Y."/>
            <person name="Hammerbacher A."/>
            <person name="Kikkert J.R."/>
            <person name="Li Y."/>
            <person name="Li H."/>
            <person name="Li K."/>
            <person name="Li Q."/>
            <person name="Liu X."/>
            <person name="Ma X."/>
            <person name="Naidoo K."/>
            <person name="Pethybridge S.J."/>
            <person name="Sun J."/>
            <person name="Steenkamp E.T."/>
            <person name="van der Nest M.A."/>
            <person name="van Wyk S."/>
            <person name="Wingfield M.J."/>
            <person name="Xiong C."/>
            <person name="Yue Q."/>
            <person name="Zhang X."/>
        </authorList>
    </citation>
    <scope>NUCLEOTIDE SEQUENCE [LARGE SCALE GENOMIC DNA]</scope>
    <source>
        <strain evidence="8 9">DSM 5745</strain>
    </source>
</reference>
<dbReference type="AlphaFoldDB" id="A0A3D8RXD6"/>
<comment type="similarity">
    <text evidence="2">Belongs to the GILT family.</text>
</comment>
<evidence type="ECO:0000256" key="4">
    <source>
        <dbReference type="ARBA" id="ARBA00022729"/>
    </source>
</evidence>
<evidence type="ECO:0000256" key="3">
    <source>
        <dbReference type="ARBA" id="ARBA00022525"/>
    </source>
</evidence>
<dbReference type="RefSeq" id="XP_026603356.1">
    <property type="nucleotide sequence ID" value="XM_026747524.1"/>
</dbReference>
<name>A0A3D8RXD6_9EURO</name>
<dbReference type="STRING" id="1810919.A0A3D8RXD6"/>
<protein>
    <recommendedName>
        <fullName evidence="10">Gamma interferon inducible lysosomal thiol reductase</fullName>
    </recommendedName>
</protein>
<feature type="compositionally biased region" description="Basic and acidic residues" evidence="6">
    <location>
        <begin position="1"/>
        <end position="13"/>
    </location>
</feature>
<evidence type="ECO:0000256" key="5">
    <source>
        <dbReference type="ARBA" id="ARBA00023180"/>
    </source>
</evidence>
<accession>A0A3D8RXD6</accession>
<organism evidence="8 9">
    <name type="scientific">Aspergillus mulundensis</name>
    <dbReference type="NCBI Taxonomy" id="1810919"/>
    <lineage>
        <taxon>Eukaryota</taxon>
        <taxon>Fungi</taxon>
        <taxon>Dikarya</taxon>
        <taxon>Ascomycota</taxon>
        <taxon>Pezizomycotina</taxon>
        <taxon>Eurotiomycetes</taxon>
        <taxon>Eurotiomycetidae</taxon>
        <taxon>Eurotiales</taxon>
        <taxon>Aspergillaceae</taxon>
        <taxon>Aspergillus</taxon>
        <taxon>Aspergillus subgen. Nidulantes</taxon>
    </lineage>
</organism>
<evidence type="ECO:0000256" key="7">
    <source>
        <dbReference type="SAM" id="Phobius"/>
    </source>
</evidence>
<keyword evidence="4" id="KW-0732">Signal</keyword>
<dbReference type="InterPro" id="IPR004911">
    <property type="entry name" value="Interferon-induced_GILT"/>
</dbReference>
<keyword evidence="7" id="KW-0472">Membrane</keyword>
<evidence type="ECO:0000256" key="6">
    <source>
        <dbReference type="SAM" id="MobiDB-lite"/>
    </source>
</evidence>
<dbReference type="Pfam" id="PF03227">
    <property type="entry name" value="GILT"/>
    <property type="match status" value="1"/>
</dbReference>
<dbReference type="GO" id="GO:0016671">
    <property type="term" value="F:oxidoreductase activity, acting on a sulfur group of donors, disulfide as acceptor"/>
    <property type="evidence" value="ECO:0007669"/>
    <property type="project" value="InterPro"/>
</dbReference>
<keyword evidence="3" id="KW-0964">Secreted</keyword>
<keyword evidence="7" id="KW-0812">Transmembrane</keyword>
<dbReference type="Proteomes" id="UP000256690">
    <property type="component" value="Unassembled WGS sequence"/>
</dbReference>
<keyword evidence="9" id="KW-1185">Reference proteome</keyword>
<dbReference type="EMBL" id="PVWQ01000006">
    <property type="protein sequence ID" value="RDW78656.1"/>
    <property type="molecule type" value="Genomic_DNA"/>
</dbReference>
<keyword evidence="7" id="KW-1133">Transmembrane helix</keyword>
<feature type="compositionally biased region" description="Polar residues" evidence="6">
    <location>
        <begin position="14"/>
        <end position="23"/>
    </location>
</feature>
<dbReference type="GeneID" id="38115878"/>
<evidence type="ECO:0000256" key="1">
    <source>
        <dbReference type="ARBA" id="ARBA00004613"/>
    </source>
</evidence>
<feature type="region of interest" description="Disordered" evidence="6">
    <location>
        <begin position="1"/>
        <end position="25"/>
    </location>
</feature>